<dbReference type="Proteomes" id="UP000276103">
    <property type="component" value="Unassembled WGS sequence"/>
</dbReference>
<feature type="chain" id="PRO_5019022062" description="Porin" evidence="2">
    <location>
        <begin position="23"/>
        <end position="615"/>
    </location>
</feature>
<dbReference type="AlphaFoldDB" id="A0A433UES4"/>
<reference evidence="3 4" key="1">
    <citation type="journal article" date="2019" name="Genome Biol. Evol.">
        <title>Day and night: Metabolic profiles and evolutionary relationships of six axenic non-marine cyanobacteria.</title>
        <authorList>
            <person name="Will S.E."/>
            <person name="Henke P."/>
            <person name="Boedeker C."/>
            <person name="Huang S."/>
            <person name="Brinkmann H."/>
            <person name="Rohde M."/>
            <person name="Jarek M."/>
            <person name="Friedl T."/>
            <person name="Seufert S."/>
            <person name="Schumacher M."/>
            <person name="Overmann J."/>
            <person name="Neumann-Schaal M."/>
            <person name="Petersen J."/>
        </authorList>
    </citation>
    <scope>NUCLEOTIDE SEQUENCE [LARGE SCALE GENOMIC DNA]</scope>
    <source>
        <strain evidence="3 4">SAG 1403-4b</strain>
    </source>
</reference>
<dbReference type="RefSeq" id="WP_127056891.1">
    <property type="nucleotide sequence ID" value="NZ_RSCM01000032.1"/>
</dbReference>
<evidence type="ECO:0000256" key="2">
    <source>
        <dbReference type="SAM" id="SignalP"/>
    </source>
</evidence>
<dbReference type="EMBL" id="RSCM01000032">
    <property type="protein sequence ID" value="RUS92334.1"/>
    <property type="molecule type" value="Genomic_DNA"/>
</dbReference>
<name>A0A433UES4_ANAVA</name>
<evidence type="ECO:0000313" key="3">
    <source>
        <dbReference type="EMBL" id="RUS92334.1"/>
    </source>
</evidence>
<feature type="region of interest" description="Disordered" evidence="1">
    <location>
        <begin position="76"/>
        <end position="108"/>
    </location>
</feature>
<evidence type="ECO:0000313" key="4">
    <source>
        <dbReference type="Proteomes" id="UP000276103"/>
    </source>
</evidence>
<organism evidence="3 4">
    <name type="scientific">Trichormus variabilis SAG 1403-4b</name>
    <dbReference type="NCBI Taxonomy" id="447716"/>
    <lineage>
        <taxon>Bacteria</taxon>
        <taxon>Bacillati</taxon>
        <taxon>Cyanobacteriota</taxon>
        <taxon>Cyanophyceae</taxon>
        <taxon>Nostocales</taxon>
        <taxon>Nostocaceae</taxon>
        <taxon>Trichormus</taxon>
    </lineage>
</organism>
<keyword evidence="2" id="KW-0732">Signal</keyword>
<gene>
    <name evidence="3" type="ORF">DSM107003_51130</name>
</gene>
<accession>A0A433UES4</accession>
<comment type="caution">
    <text evidence="3">The sequence shown here is derived from an EMBL/GenBank/DDBJ whole genome shotgun (WGS) entry which is preliminary data.</text>
</comment>
<protein>
    <recommendedName>
        <fullName evidence="5">Porin</fullName>
    </recommendedName>
</protein>
<sequence length="615" mass="65998">MNIFKILSCALLTIAFPSVCYASEEAPIVSNTQTAPKEVAEKPSVVILPVSNPVSNQAKDLQPEIPLVFSAETVAQTEQQQPLPASNPTKDVERVAPRSPLQEQPTKLHNLETANQLKKGEVQGEAGFLQVLPTDDSLSGTGLQTYQVDIDWGVTDNFQIGFTGDIFDDYAKCETRGNCGDLTTVSYGTKLKYRLITSERLAVGVMGTAQLLNLTASSELFDNPSPNSSRGNFSVTRPVGALQFPATYNVSRNLQLHLTPGVVFFPETIRGANFFGTFFNIGTGFSWQTSERLNLFGNIQAPFGSGGNTFNSKDRSISRQLLWTLGVDYAVNPRMGAEVYATNSYGTTPTTGLLAFFPDGDEFQVGIRFKHVIDFGQGYAANFDNRPQAPLSYRDQTLLFDGFTLASANTLPTGKFQVRGGLGTHGSASFALAYGLTNDAQLELMVDQFGASDRISAQDVSGSGVKIGGAMKLRFLNQAQGDSLSLGFKLAGISETTFKGQSLTGSLYTELPISYQLSPQTSISINPKGGFFGKVSRIGVGIGINQALSDKLQLIGEYTPILSEGRDVWSTGLRFLPQAGLAFDVFASNAIGQGGLGTVTAEPDTNFGVSINWGI</sequence>
<feature type="signal peptide" evidence="2">
    <location>
        <begin position="1"/>
        <end position="22"/>
    </location>
</feature>
<dbReference type="OrthoDB" id="494228at2"/>
<evidence type="ECO:0008006" key="5">
    <source>
        <dbReference type="Google" id="ProtNLM"/>
    </source>
</evidence>
<evidence type="ECO:0000256" key="1">
    <source>
        <dbReference type="SAM" id="MobiDB-lite"/>
    </source>
</evidence>
<feature type="compositionally biased region" description="Polar residues" evidence="1">
    <location>
        <begin position="76"/>
        <end position="89"/>
    </location>
</feature>
<proteinExistence type="predicted"/>
<keyword evidence="4" id="KW-1185">Reference proteome</keyword>